<dbReference type="PANTHER" id="PTHR33284:SF1">
    <property type="entry name" value="RIBOSOMAL PROTEIN L25_GLN-TRNA SYNTHETASE, ANTI-CODON-BINDING DOMAIN-CONTAINING PROTEIN"/>
    <property type="match status" value="1"/>
</dbReference>
<accession>A0A7C6Z5U7</accession>
<protein>
    <submittedName>
        <fullName evidence="7">50S ribosomal protein L25</fullName>
    </submittedName>
</protein>
<name>A0A7C6Z5U7_9FIRM</name>
<dbReference type="InterPro" id="IPR001021">
    <property type="entry name" value="Ribosomal_bL25_long"/>
</dbReference>
<reference evidence="7 8" key="1">
    <citation type="journal article" date="2020" name="Biotechnol. Biofuels">
        <title>New insights from the biogas microbiome by comprehensive genome-resolved metagenomics of nearly 1600 species originating from multiple anaerobic digesters.</title>
        <authorList>
            <person name="Campanaro S."/>
            <person name="Treu L."/>
            <person name="Rodriguez-R L.M."/>
            <person name="Kovalovszki A."/>
            <person name="Ziels R.M."/>
            <person name="Maus I."/>
            <person name="Zhu X."/>
            <person name="Kougias P.G."/>
            <person name="Basile A."/>
            <person name="Luo G."/>
            <person name="Schluter A."/>
            <person name="Konstantinidis K.T."/>
            <person name="Angelidaki I."/>
        </authorList>
    </citation>
    <scope>NUCLEOTIDE SEQUENCE [LARGE SCALE GENOMIC DNA]</scope>
    <source>
        <strain evidence="7">AS05jafATM_4</strain>
    </source>
</reference>
<feature type="domain" description="Large ribosomal subunit protein bL25 beta" evidence="6">
    <location>
        <begin position="97"/>
        <end position="177"/>
    </location>
</feature>
<dbReference type="InterPro" id="IPR029751">
    <property type="entry name" value="Ribosomal_L25_dom"/>
</dbReference>
<dbReference type="Pfam" id="PF14693">
    <property type="entry name" value="Ribosomal_TL5_C"/>
    <property type="match status" value="1"/>
</dbReference>
<keyword evidence="1" id="KW-0699">rRNA-binding</keyword>
<sequence>MSETAIQAIERKEKPKEVRSKGFVPGVIYGKSMDSISVKFDEKKLNKALQGRSQKAKISVQVGDEVKQCFVQEIQKDITIGKTIHIAMQVVQDDQVVKMKVPIIFNGTESLNEKRLILQPYVSEIELSGPSVDMPEYIAIDVADKPLGEKFTVGDLMVKPSITLFDDPEKIIAAIIGSRVHLPAEDTSDAVES</sequence>
<dbReference type="PANTHER" id="PTHR33284">
    <property type="entry name" value="RIBOSOMAL PROTEIN L25/GLN-TRNA SYNTHETASE, ANTI-CODON-BINDING DOMAIN-CONTAINING PROTEIN"/>
    <property type="match status" value="1"/>
</dbReference>
<evidence type="ECO:0000259" key="5">
    <source>
        <dbReference type="Pfam" id="PF01386"/>
    </source>
</evidence>
<feature type="domain" description="Large ribosomal subunit protein bL25 L25" evidence="5">
    <location>
        <begin position="7"/>
        <end position="86"/>
    </location>
</feature>
<evidence type="ECO:0000256" key="2">
    <source>
        <dbReference type="ARBA" id="ARBA00022884"/>
    </source>
</evidence>
<dbReference type="GO" id="GO:0022625">
    <property type="term" value="C:cytosolic large ribosomal subunit"/>
    <property type="evidence" value="ECO:0007669"/>
    <property type="project" value="TreeGrafter"/>
</dbReference>
<dbReference type="Pfam" id="PF01386">
    <property type="entry name" value="Ribosomal_L25p"/>
    <property type="match status" value="1"/>
</dbReference>
<dbReference type="Gene3D" id="2.40.240.10">
    <property type="entry name" value="Ribosomal Protein L25, Chain P"/>
    <property type="match status" value="1"/>
</dbReference>
<dbReference type="GO" id="GO:0003735">
    <property type="term" value="F:structural constituent of ribosome"/>
    <property type="evidence" value="ECO:0007669"/>
    <property type="project" value="InterPro"/>
</dbReference>
<evidence type="ECO:0000256" key="4">
    <source>
        <dbReference type="ARBA" id="ARBA00023274"/>
    </source>
</evidence>
<dbReference type="InterPro" id="IPR020057">
    <property type="entry name" value="Ribosomal_bL25_b-dom"/>
</dbReference>
<evidence type="ECO:0000256" key="3">
    <source>
        <dbReference type="ARBA" id="ARBA00022980"/>
    </source>
</evidence>
<evidence type="ECO:0000259" key="6">
    <source>
        <dbReference type="Pfam" id="PF14693"/>
    </source>
</evidence>
<dbReference type="AlphaFoldDB" id="A0A7C6Z5U7"/>
<organism evidence="7 8">
    <name type="scientific">Desulfitobacterium dehalogenans</name>
    <dbReference type="NCBI Taxonomy" id="36854"/>
    <lineage>
        <taxon>Bacteria</taxon>
        <taxon>Bacillati</taxon>
        <taxon>Bacillota</taxon>
        <taxon>Clostridia</taxon>
        <taxon>Eubacteriales</taxon>
        <taxon>Desulfitobacteriaceae</taxon>
        <taxon>Desulfitobacterium</taxon>
    </lineage>
</organism>
<dbReference type="CDD" id="cd00495">
    <property type="entry name" value="Ribosomal_L25_TL5_CTC"/>
    <property type="match status" value="1"/>
</dbReference>
<evidence type="ECO:0000313" key="8">
    <source>
        <dbReference type="Proteomes" id="UP000553059"/>
    </source>
</evidence>
<evidence type="ECO:0000256" key="1">
    <source>
        <dbReference type="ARBA" id="ARBA00022730"/>
    </source>
</evidence>
<dbReference type="Proteomes" id="UP000553059">
    <property type="component" value="Unassembled WGS sequence"/>
</dbReference>
<dbReference type="GO" id="GO:0006412">
    <property type="term" value="P:translation"/>
    <property type="evidence" value="ECO:0007669"/>
    <property type="project" value="InterPro"/>
</dbReference>
<dbReference type="InterPro" id="IPR011035">
    <property type="entry name" value="Ribosomal_bL25/Gln-tRNA_synth"/>
</dbReference>
<dbReference type="InterPro" id="IPR037121">
    <property type="entry name" value="Ribosomal_bL25_C"/>
</dbReference>
<dbReference type="InterPro" id="IPR020930">
    <property type="entry name" value="Ribosomal_uL5_bac-type"/>
</dbReference>
<dbReference type="NCBIfam" id="TIGR00731">
    <property type="entry name" value="bL25_bact_ctc"/>
    <property type="match status" value="1"/>
</dbReference>
<dbReference type="EMBL" id="DUTF01000325">
    <property type="protein sequence ID" value="HHY27969.1"/>
    <property type="molecule type" value="Genomic_DNA"/>
</dbReference>
<dbReference type="SUPFAM" id="SSF50715">
    <property type="entry name" value="Ribosomal protein L25-like"/>
    <property type="match status" value="1"/>
</dbReference>
<keyword evidence="4" id="KW-0687">Ribonucleoprotein</keyword>
<evidence type="ECO:0000313" key="7">
    <source>
        <dbReference type="EMBL" id="HHY27969.1"/>
    </source>
</evidence>
<comment type="caution">
    <text evidence="7">The sequence shown here is derived from an EMBL/GenBank/DDBJ whole genome shotgun (WGS) entry which is preliminary data.</text>
</comment>
<proteinExistence type="predicted"/>
<dbReference type="InterPro" id="IPR020056">
    <property type="entry name" value="Rbsml_bL25/Gln-tRNA_synth_N"/>
</dbReference>
<keyword evidence="3 7" id="KW-0689">Ribosomal protein</keyword>
<dbReference type="GO" id="GO:0008097">
    <property type="term" value="F:5S rRNA binding"/>
    <property type="evidence" value="ECO:0007669"/>
    <property type="project" value="InterPro"/>
</dbReference>
<dbReference type="Gene3D" id="2.170.120.20">
    <property type="entry name" value="Ribosomal protein L25, beta domain"/>
    <property type="match status" value="1"/>
</dbReference>
<gene>
    <name evidence="7" type="ORF">GX523_14730</name>
</gene>
<keyword evidence="2" id="KW-0694">RNA-binding</keyword>